<organism evidence="3 4">
    <name type="scientific">Apophysomyces ossiformis</name>
    <dbReference type="NCBI Taxonomy" id="679940"/>
    <lineage>
        <taxon>Eukaryota</taxon>
        <taxon>Fungi</taxon>
        <taxon>Fungi incertae sedis</taxon>
        <taxon>Mucoromycota</taxon>
        <taxon>Mucoromycotina</taxon>
        <taxon>Mucoromycetes</taxon>
        <taxon>Mucorales</taxon>
        <taxon>Mucorineae</taxon>
        <taxon>Mucoraceae</taxon>
        <taxon>Apophysomyces</taxon>
    </lineage>
</organism>
<dbReference type="GO" id="GO:0005744">
    <property type="term" value="C:TIM23 mitochondrial import inner membrane translocase complex"/>
    <property type="evidence" value="ECO:0007669"/>
    <property type="project" value="UniProtKB-UniRule"/>
</dbReference>
<dbReference type="InterPro" id="IPR036412">
    <property type="entry name" value="HAD-like_sf"/>
</dbReference>
<keyword evidence="1" id="KW-0809">Transit peptide</keyword>
<dbReference type="Proteomes" id="UP000605846">
    <property type="component" value="Unassembled WGS sequence"/>
</dbReference>
<dbReference type="InterPro" id="IPR023214">
    <property type="entry name" value="HAD_sf"/>
</dbReference>
<dbReference type="InterPro" id="IPR004274">
    <property type="entry name" value="FCP1_dom"/>
</dbReference>
<dbReference type="GO" id="GO:0015031">
    <property type="term" value="P:protein transport"/>
    <property type="evidence" value="ECO:0007669"/>
    <property type="project" value="UniProtKB-KW"/>
</dbReference>
<comment type="similarity">
    <text evidence="1">Belongs to the TIM50 family.</text>
</comment>
<sequence>MSSSVSVSLRAASRSSTKILKPQPEICQRSLLPSEAYMAMVAQPSMTLTEPAKHLLILDLNGTLASRTKRKNAMYIRPYQDLFFDTIFRDFTVMVWSSAQPTSVDNMCRMFGPYNDKLKLRWDRRDFGLTAKEYHQDSLTLKDMEKVWEVLKEYDATNTILLDDSPIKSSRQPYNSIHLRTFSHTDEDFLRNGECELLNVLDYLEALKYQSNVCHYMKNQPYVSLSSSKNKKDTRVYFYSFSEPKDVRTLCELYTKKGI</sequence>
<dbReference type="SUPFAM" id="SSF56784">
    <property type="entry name" value="HAD-like"/>
    <property type="match status" value="1"/>
</dbReference>
<evidence type="ECO:0000259" key="2">
    <source>
        <dbReference type="PROSITE" id="PS50969"/>
    </source>
</evidence>
<gene>
    <name evidence="3" type="ORF">EC973_008036</name>
</gene>
<comment type="function">
    <text evidence="1">Essential component of the TIM23 complex, a complex that mediates the translocation of transit peptide-containing proteins across the mitochondrial inner membrane.</text>
</comment>
<keyword evidence="1" id="KW-0811">Translocation</keyword>
<comment type="subunit">
    <text evidence="1">Component of the TIM23 complex.</text>
</comment>
<dbReference type="SMART" id="SM00577">
    <property type="entry name" value="CPDc"/>
    <property type="match status" value="1"/>
</dbReference>
<keyword evidence="4" id="KW-1185">Reference proteome</keyword>
<dbReference type="Gene3D" id="3.40.50.1000">
    <property type="entry name" value="HAD superfamily/HAD-like"/>
    <property type="match status" value="1"/>
</dbReference>
<evidence type="ECO:0000256" key="1">
    <source>
        <dbReference type="RuleBase" id="RU365079"/>
    </source>
</evidence>
<dbReference type="Pfam" id="PF03031">
    <property type="entry name" value="NIF"/>
    <property type="match status" value="1"/>
</dbReference>
<dbReference type="PROSITE" id="PS50969">
    <property type="entry name" value="FCP1"/>
    <property type="match status" value="1"/>
</dbReference>
<dbReference type="OrthoDB" id="1711508at2759"/>
<feature type="domain" description="FCP1 homology" evidence="2">
    <location>
        <begin position="49"/>
        <end position="207"/>
    </location>
</feature>
<dbReference type="PANTHER" id="PTHR12210">
    <property type="entry name" value="DULLARD PROTEIN PHOSPHATASE"/>
    <property type="match status" value="1"/>
</dbReference>
<evidence type="ECO:0000313" key="3">
    <source>
        <dbReference type="EMBL" id="KAF7727073.1"/>
    </source>
</evidence>
<dbReference type="EMBL" id="JABAYA010000065">
    <property type="protein sequence ID" value="KAF7727073.1"/>
    <property type="molecule type" value="Genomic_DNA"/>
</dbReference>
<protein>
    <recommendedName>
        <fullName evidence="1">Mitochondrial import inner membrane translocase subunit TIM50</fullName>
    </recommendedName>
</protein>
<keyword evidence="1" id="KW-0653">Protein transport</keyword>
<comment type="subcellular location">
    <subcellularLocation>
        <location evidence="1">Mitochondrion inner membrane</location>
        <topology evidence="1">Single-pass membrane protein</topology>
    </subcellularLocation>
</comment>
<evidence type="ECO:0000313" key="4">
    <source>
        <dbReference type="Proteomes" id="UP000605846"/>
    </source>
</evidence>
<dbReference type="InterPro" id="IPR050365">
    <property type="entry name" value="TIM50"/>
</dbReference>
<proteinExistence type="inferred from homology"/>
<dbReference type="AlphaFoldDB" id="A0A8H7ER97"/>
<comment type="caution">
    <text evidence="3">The sequence shown here is derived from an EMBL/GenBank/DDBJ whole genome shotgun (WGS) entry which is preliminary data.</text>
</comment>
<name>A0A8H7ER97_9FUNG</name>
<keyword evidence="1" id="KW-0496">Mitochondrion</keyword>
<keyword evidence="1" id="KW-0813">Transport</keyword>
<accession>A0A8H7ER97</accession>
<reference evidence="3" key="1">
    <citation type="submission" date="2020-01" db="EMBL/GenBank/DDBJ databases">
        <title>Genome Sequencing of Three Apophysomyces-Like Fungal Strains Confirms a Novel Fungal Genus in the Mucoromycota with divergent Burkholderia-like Endosymbiotic Bacteria.</title>
        <authorList>
            <person name="Stajich J.E."/>
            <person name="Macias A.M."/>
            <person name="Carter-House D."/>
            <person name="Lovett B."/>
            <person name="Kasson L.R."/>
            <person name="Berry K."/>
            <person name="Grigoriev I."/>
            <person name="Chang Y."/>
            <person name="Spatafora J."/>
            <person name="Kasson M.T."/>
        </authorList>
    </citation>
    <scope>NUCLEOTIDE SEQUENCE</scope>
    <source>
        <strain evidence="3">NRRL A-21654</strain>
    </source>
</reference>